<dbReference type="GeneID" id="75189857"/>
<proteinExistence type="inferred from homology"/>
<evidence type="ECO:0000313" key="5">
    <source>
        <dbReference type="EMBL" id="MDV5389119.1"/>
    </source>
</evidence>
<keyword evidence="6" id="KW-1185">Reference proteome</keyword>
<dbReference type="Proteomes" id="UP001159075">
    <property type="component" value="Unassembled WGS sequence"/>
</dbReference>
<reference evidence="4 6" key="3">
    <citation type="submission" date="2022-09" db="EMBL/GenBank/DDBJ databases">
        <title>The outer-membrane cytochrome OmcA is essential for infection of Shewanella oneidensis by a zebrafish-associated bacteriophage.</title>
        <authorList>
            <person name="Grenfell A.W."/>
            <person name="Intile P."/>
            <person name="Mcfarlane J."/>
            <person name="Leung D."/>
            <person name="Abdalla K."/>
            <person name="Wold M."/>
            <person name="Kees E."/>
            <person name="Gralnick J."/>
        </authorList>
    </citation>
    <scope>NUCLEOTIDE SEQUENCE [LARGE SCALE GENOMIC DNA]</scope>
    <source>
        <strain evidence="4 6">NF-5</strain>
    </source>
</reference>
<dbReference type="GO" id="GO:0005829">
    <property type="term" value="C:cytosol"/>
    <property type="evidence" value="ECO:0007669"/>
    <property type="project" value="TreeGrafter"/>
</dbReference>
<dbReference type="EMBL" id="JASGOQ010000001">
    <property type="protein sequence ID" value="MDV5389119.1"/>
    <property type="molecule type" value="Genomic_DNA"/>
</dbReference>
<dbReference type="OrthoDB" id="9793424at2"/>
<dbReference type="EMBL" id="JAOTLW010000035">
    <property type="protein sequence ID" value="MDI5834127.1"/>
    <property type="molecule type" value="Genomic_DNA"/>
</dbReference>
<evidence type="ECO:0000313" key="4">
    <source>
        <dbReference type="EMBL" id="MDI5834127.1"/>
    </source>
</evidence>
<dbReference type="EMBL" id="SUNE01000001">
    <property type="protein sequence ID" value="MDG5898684.1"/>
    <property type="molecule type" value="Genomic_DNA"/>
</dbReference>
<dbReference type="Proteomes" id="UP001187859">
    <property type="component" value="Unassembled WGS sequence"/>
</dbReference>
<organism evidence="5 7">
    <name type="scientific">Shewanella xiamenensis</name>
    <dbReference type="NCBI Taxonomy" id="332186"/>
    <lineage>
        <taxon>Bacteria</taxon>
        <taxon>Pseudomonadati</taxon>
        <taxon>Pseudomonadota</taxon>
        <taxon>Gammaproteobacteria</taxon>
        <taxon>Alteromonadales</taxon>
        <taxon>Shewanellaceae</taxon>
        <taxon>Shewanella</taxon>
    </lineage>
</organism>
<dbReference type="HAMAP" id="MF_00659">
    <property type="entry name" value="UPF0250"/>
    <property type="match status" value="1"/>
</dbReference>
<reference evidence="3" key="1">
    <citation type="journal article" date="2019" name="Int J Environ Res Public Health">
        <title>Characterization of Chromosome-Mediated BlaOXA-894 in Shewanella xiamenensis Isolated from Pig Wastewater.</title>
        <authorList>
            <person name="Zou H."/>
            <person name="Zhou Z."/>
            <person name="Xia H."/>
            <person name="Zhao Q."/>
            <person name="Li X."/>
        </authorList>
    </citation>
    <scope>NUCLEOTIDE SEQUENCE</scope>
    <source>
        <strain evidence="3">2015oxa</strain>
    </source>
</reference>
<sequence length="88" mass="9775">MLNTKFDELMEFPCAFPFKVVGDAHETLTDRVVAVVQKHAPGDYSPTVKASSKGSYYSVTIRVTVTSKDHIEILYTELAGIEGVRRVL</sequence>
<comment type="caution">
    <text evidence="5">The sequence shown here is derived from an EMBL/GenBank/DDBJ whole genome shotgun (WGS) entry which is preliminary data.</text>
</comment>
<dbReference type="Proteomes" id="UP001152518">
    <property type="component" value="Unassembled WGS sequence"/>
</dbReference>
<name>A0A073KS72_9GAMM</name>
<dbReference type="PANTHER" id="PTHR38036">
    <property type="entry name" value="UPF0250 PROTEIN YBED"/>
    <property type="match status" value="1"/>
</dbReference>
<dbReference type="RefSeq" id="WP_037415150.1">
    <property type="nucleotide sequence ID" value="NZ_AP025014.1"/>
</dbReference>
<dbReference type="InterPro" id="IPR007454">
    <property type="entry name" value="UPF0250_YbeD-like"/>
</dbReference>
<dbReference type="InterPro" id="IPR027471">
    <property type="entry name" value="YbeD-like_sf"/>
</dbReference>
<accession>A0A073KS72</accession>
<comment type="similarity">
    <text evidence="1 2">Belongs to the UPF0250 family.</text>
</comment>
<evidence type="ECO:0000313" key="7">
    <source>
        <dbReference type="Proteomes" id="UP001187859"/>
    </source>
</evidence>
<dbReference type="PANTHER" id="PTHR38036:SF1">
    <property type="entry name" value="UPF0250 PROTEIN YBED"/>
    <property type="match status" value="1"/>
</dbReference>
<dbReference type="Gene3D" id="3.30.70.260">
    <property type="match status" value="1"/>
</dbReference>
<gene>
    <name evidence="5" type="primary">ybeD</name>
    <name evidence="3" type="ORF">E2650_01965</name>
    <name evidence="4" type="ORF">ODY93_21315</name>
    <name evidence="5" type="ORF">QM089_02240</name>
</gene>
<evidence type="ECO:0000313" key="3">
    <source>
        <dbReference type="EMBL" id="MDG5898684.1"/>
    </source>
</evidence>
<protein>
    <recommendedName>
        <fullName evidence="2">UPF0250 protein E2650_01965</fullName>
    </recommendedName>
</protein>
<evidence type="ECO:0000256" key="1">
    <source>
        <dbReference type="ARBA" id="ARBA00008460"/>
    </source>
</evidence>
<dbReference type="NCBIfam" id="NF003447">
    <property type="entry name" value="PRK04998.1"/>
    <property type="match status" value="1"/>
</dbReference>
<evidence type="ECO:0000313" key="6">
    <source>
        <dbReference type="Proteomes" id="UP001159075"/>
    </source>
</evidence>
<dbReference type="AlphaFoldDB" id="A0A073KS72"/>
<reference evidence="3" key="2">
    <citation type="submission" date="2019-04" db="EMBL/GenBank/DDBJ databases">
        <authorList>
            <person name="Zou H."/>
        </authorList>
    </citation>
    <scope>NUCLEOTIDE SEQUENCE</scope>
    <source>
        <strain evidence="3">2015oxa</strain>
    </source>
</reference>
<reference evidence="5" key="4">
    <citation type="submission" date="2023-05" db="EMBL/GenBank/DDBJ databases">
        <title>Colonisation of extended spectrum b-lactamase- and carbapenemase-producing bacteria on hospital surfaces from low- and middle-income countries.</title>
        <authorList>
            <person name="Nieto-Rosado M."/>
            <person name="Sands K."/>
            <person name="Iregbu K."/>
            <person name="Zahra R."/>
            <person name="Mazarati J.B."/>
            <person name="Mehtar S."/>
            <person name="Barnards-Group B."/>
            <person name="Walsh T.R."/>
        </authorList>
    </citation>
    <scope>NUCLEOTIDE SEQUENCE</scope>
    <source>
        <strain evidence="5">PP-E493</strain>
    </source>
</reference>
<dbReference type="Pfam" id="PF04359">
    <property type="entry name" value="DUF493"/>
    <property type="match status" value="1"/>
</dbReference>
<evidence type="ECO:0000256" key="2">
    <source>
        <dbReference type="HAMAP-Rule" id="MF_00659"/>
    </source>
</evidence>
<dbReference type="SUPFAM" id="SSF117991">
    <property type="entry name" value="YbeD/HP0495-like"/>
    <property type="match status" value="1"/>
</dbReference>